<evidence type="ECO:0000313" key="11">
    <source>
        <dbReference type="EMBL" id="CAF4213853.1"/>
    </source>
</evidence>
<dbReference type="Pfam" id="PF00704">
    <property type="entry name" value="Glyco_hydro_18"/>
    <property type="match status" value="1"/>
</dbReference>
<evidence type="ECO:0000256" key="3">
    <source>
        <dbReference type="ARBA" id="ARBA00023295"/>
    </source>
</evidence>
<dbReference type="GO" id="GO:0005576">
    <property type="term" value="C:extracellular region"/>
    <property type="evidence" value="ECO:0007669"/>
    <property type="project" value="TreeGrafter"/>
</dbReference>
<keyword evidence="6" id="KW-0732">Signal</keyword>
<dbReference type="InterPro" id="IPR001223">
    <property type="entry name" value="Glyco_hydro18_cat"/>
</dbReference>
<dbReference type="InterPro" id="IPR017853">
    <property type="entry name" value="GH"/>
</dbReference>
<keyword evidence="3 4" id="KW-0326">Glycosidase</keyword>
<dbReference type="GO" id="GO:0005975">
    <property type="term" value="P:carbohydrate metabolic process"/>
    <property type="evidence" value="ECO:0007669"/>
    <property type="project" value="InterPro"/>
</dbReference>
<feature type="chain" id="PRO_5035686857" description="chitinase" evidence="6">
    <location>
        <begin position="24"/>
        <end position="330"/>
    </location>
</feature>
<keyword evidence="12" id="KW-1185">Reference proteome</keyword>
<dbReference type="PROSITE" id="PS01095">
    <property type="entry name" value="GH18_1"/>
    <property type="match status" value="1"/>
</dbReference>
<dbReference type="OrthoDB" id="6020543at2759"/>
<dbReference type="EMBL" id="CAJOBA010035586">
    <property type="protein sequence ID" value="CAF4007065.1"/>
    <property type="molecule type" value="Genomic_DNA"/>
</dbReference>
<dbReference type="InterPro" id="IPR050542">
    <property type="entry name" value="Glycosyl_Hydrlase18_Chitinase"/>
</dbReference>
<reference evidence="9" key="1">
    <citation type="submission" date="2021-02" db="EMBL/GenBank/DDBJ databases">
        <authorList>
            <person name="Nowell W R."/>
        </authorList>
    </citation>
    <scope>NUCLEOTIDE SEQUENCE</scope>
</reference>
<evidence type="ECO:0000313" key="12">
    <source>
        <dbReference type="Proteomes" id="UP000663829"/>
    </source>
</evidence>
<evidence type="ECO:0000313" key="9">
    <source>
        <dbReference type="EMBL" id="CAF1347049.1"/>
    </source>
</evidence>
<accession>A0A815H483</accession>
<evidence type="ECO:0000256" key="1">
    <source>
        <dbReference type="ARBA" id="ARBA00012729"/>
    </source>
</evidence>
<feature type="signal peptide" evidence="6">
    <location>
        <begin position="1"/>
        <end position="23"/>
    </location>
</feature>
<dbReference type="PROSITE" id="PS51910">
    <property type="entry name" value="GH18_2"/>
    <property type="match status" value="1"/>
</dbReference>
<name>A0A815H483_9BILA</name>
<keyword evidence="2 4" id="KW-0378">Hydrolase</keyword>
<protein>
    <recommendedName>
        <fullName evidence="1">chitinase</fullName>
        <ecNumber evidence="1">3.2.1.14</ecNumber>
    </recommendedName>
</protein>
<dbReference type="Gene3D" id="3.20.20.80">
    <property type="entry name" value="Glycosidases"/>
    <property type="match status" value="1"/>
</dbReference>
<organism evidence="9 12">
    <name type="scientific">Didymodactylos carnosus</name>
    <dbReference type="NCBI Taxonomy" id="1234261"/>
    <lineage>
        <taxon>Eukaryota</taxon>
        <taxon>Metazoa</taxon>
        <taxon>Spiralia</taxon>
        <taxon>Gnathifera</taxon>
        <taxon>Rotifera</taxon>
        <taxon>Eurotatoria</taxon>
        <taxon>Bdelloidea</taxon>
        <taxon>Philodinida</taxon>
        <taxon>Philodinidae</taxon>
        <taxon>Didymodactylos</taxon>
    </lineage>
</organism>
<evidence type="ECO:0000256" key="5">
    <source>
        <dbReference type="RuleBase" id="RU004453"/>
    </source>
</evidence>
<proteinExistence type="inferred from homology"/>
<dbReference type="AlphaFoldDB" id="A0A815H483"/>
<dbReference type="GO" id="GO:0006032">
    <property type="term" value="P:chitin catabolic process"/>
    <property type="evidence" value="ECO:0007669"/>
    <property type="project" value="UniProtKB-ARBA"/>
</dbReference>
<evidence type="ECO:0000256" key="4">
    <source>
        <dbReference type="RuleBase" id="RU000489"/>
    </source>
</evidence>
<evidence type="ECO:0000256" key="2">
    <source>
        <dbReference type="ARBA" id="ARBA00022801"/>
    </source>
</evidence>
<dbReference type="EMBL" id="CAJNOK010014056">
    <property type="protein sequence ID" value="CAF1196810.1"/>
    <property type="molecule type" value="Genomic_DNA"/>
</dbReference>
<gene>
    <name evidence="9" type="ORF">GPM918_LOCUS30718</name>
    <name evidence="8" type="ORF">OVA965_LOCUS23788</name>
    <name evidence="11" type="ORF">SRO942_LOCUS31344</name>
    <name evidence="10" type="ORF">TMI583_LOCUS24508</name>
</gene>
<feature type="domain" description="GH18" evidence="7">
    <location>
        <begin position="31"/>
        <end position="330"/>
    </location>
</feature>
<comment type="similarity">
    <text evidence="5">Belongs to the glycosyl hydrolase 18 family.</text>
</comment>
<dbReference type="SUPFAM" id="SSF51445">
    <property type="entry name" value="(Trans)glycosidases"/>
    <property type="match status" value="1"/>
</dbReference>
<evidence type="ECO:0000313" key="10">
    <source>
        <dbReference type="EMBL" id="CAF4007065.1"/>
    </source>
</evidence>
<dbReference type="Proteomes" id="UP000682733">
    <property type="component" value="Unassembled WGS sequence"/>
</dbReference>
<dbReference type="GO" id="GO:0008843">
    <property type="term" value="F:endochitinase activity"/>
    <property type="evidence" value="ECO:0007669"/>
    <property type="project" value="UniProtKB-EC"/>
</dbReference>
<dbReference type="Proteomes" id="UP000681722">
    <property type="component" value="Unassembled WGS sequence"/>
</dbReference>
<dbReference type="EMBL" id="CAJNOQ010014714">
    <property type="protein sequence ID" value="CAF1347049.1"/>
    <property type="molecule type" value="Genomic_DNA"/>
</dbReference>
<dbReference type="EMBL" id="CAJOBC010062250">
    <property type="protein sequence ID" value="CAF4213853.1"/>
    <property type="molecule type" value="Genomic_DNA"/>
</dbReference>
<evidence type="ECO:0000313" key="8">
    <source>
        <dbReference type="EMBL" id="CAF1196810.1"/>
    </source>
</evidence>
<evidence type="ECO:0000256" key="6">
    <source>
        <dbReference type="SAM" id="SignalP"/>
    </source>
</evidence>
<dbReference type="Proteomes" id="UP000663829">
    <property type="component" value="Unassembled WGS sequence"/>
</dbReference>
<dbReference type="PANTHER" id="PTHR45708">
    <property type="entry name" value="ENDOCHITINASE"/>
    <property type="match status" value="1"/>
</dbReference>
<dbReference type="EC" id="3.2.1.14" evidence="1"/>
<sequence>MFFNIQTIVIFLFSVHFLSTGNCSFNLSKKTNFIVYWGANVNQGQLFDYCHNNVYDAIILAFASSINSDGILELTIDKCNGFGGQSCIKLGKQIQNCQKNGKLIVLSIGGANGNYTIKSAIQATQTAIHIWNQYLNGKSNEVRPFGPDVILDGIDLDIEMGAPIYDKFYVTLVKKLRSLMKSKINLINKSFIGRNYLISGAPQCFFPDAWLGPNPHTAITNSDLDYVSVQFYNNGCGIQAFFGIQQFGGGTFNFQQWSETLKRVLVNKKMKLFLGIPASLDAGGGYQNASRIKQIYQNITHFNNLAGIMMYDAAYAIRNNHFGQQIRRFL</sequence>
<comment type="caution">
    <text evidence="9">The sequence shown here is derived from an EMBL/GenBank/DDBJ whole genome shotgun (WGS) entry which is preliminary data.</text>
</comment>
<evidence type="ECO:0000259" key="7">
    <source>
        <dbReference type="PROSITE" id="PS51910"/>
    </source>
</evidence>
<dbReference type="Proteomes" id="UP000677228">
    <property type="component" value="Unassembled WGS sequence"/>
</dbReference>
<dbReference type="InterPro" id="IPR001579">
    <property type="entry name" value="Glyco_hydro_18_chit_AS"/>
</dbReference>
<dbReference type="PANTHER" id="PTHR45708:SF49">
    <property type="entry name" value="ENDOCHITINASE"/>
    <property type="match status" value="1"/>
</dbReference>